<dbReference type="PROSITE" id="PS00018">
    <property type="entry name" value="EF_HAND_1"/>
    <property type="match status" value="1"/>
</dbReference>
<keyword evidence="3" id="KW-1185">Reference proteome</keyword>
<dbReference type="Gene3D" id="1.10.150.50">
    <property type="entry name" value="Transcription Factor, Ets-1"/>
    <property type="match status" value="1"/>
</dbReference>
<dbReference type="PROSITE" id="PS50105">
    <property type="entry name" value="SAM_DOMAIN"/>
    <property type="match status" value="1"/>
</dbReference>
<dbReference type="InterPro" id="IPR002048">
    <property type="entry name" value="EF_hand_dom"/>
</dbReference>
<dbReference type="InterPro" id="IPR018247">
    <property type="entry name" value="EF_Hand_1_Ca_BS"/>
</dbReference>
<dbReference type="EMBL" id="BNCP01000006">
    <property type="protein sequence ID" value="GIL74561.1"/>
    <property type="molecule type" value="Genomic_DNA"/>
</dbReference>
<reference evidence="2" key="1">
    <citation type="journal article" date="2021" name="Proc. Natl. Acad. Sci. U.S.A.">
        <title>Three genomes in the algal genus Volvox reveal the fate of a haploid sex-determining region after a transition to homothallism.</title>
        <authorList>
            <person name="Yamamoto K."/>
            <person name="Hamaji T."/>
            <person name="Kawai-Toyooka H."/>
            <person name="Matsuzaki R."/>
            <person name="Takahashi F."/>
            <person name="Nishimura Y."/>
            <person name="Kawachi M."/>
            <person name="Noguchi H."/>
            <person name="Minakuchi Y."/>
            <person name="Umen J.G."/>
            <person name="Toyoda A."/>
            <person name="Nozaki H."/>
        </authorList>
    </citation>
    <scope>NUCLEOTIDE SEQUENCE</scope>
    <source>
        <strain evidence="2">NIES-3786</strain>
    </source>
</reference>
<evidence type="ECO:0000313" key="3">
    <source>
        <dbReference type="Proteomes" id="UP000747110"/>
    </source>
</evidence>
<dbReference type="Proteomes" id="UP000747110">
    <property type="component" value="Unassembled WGS sequence"/>
</dbReference>
<evidence type="ECO:0000256" key="1">
    <source>
        <dbReference type="SAM" id="MobiDB-lite"/>
    </source>
</evidence>
<dbReference type="Gene3D" id="1.10.238.10">
    <property type="entry name" value="EF-hand"/>
    <property type="match status" value="1"/>
</dbReference>
<comment type="caution">
    <text evidence="2">The sequence shown here is derived from an EMBL/GenBank/DDBJ whole genome shotgun (WGS) entry which is preliminary data.</text>
</comment>
<feature type="region of interest" description="Disordered" evidence="1">
    <location>
        <begin position="1"/>
        <end position="42"/>
    </location>
</feature>
<organism evidence="2 3">
    <name type="scientific">Volvox reticuliferus</name>
    <dbReference type="NCBI Taxonomy" id="1737510"/>
    <lineage>
        <taxon>Eukaryota</taxon>
        <taxon>Viridiplantae</taxon>
        <taxon>Chlorophyta</taxon>
        <taxon>core chlorophytes</taxon>
        <taxon>Chlorophyceae</taxon>
        <taxon>CS clade</taxon>
        <taxon>Chlamydomonadales</taxon>
        <taxon>Volvocaceae</taxon>
        <taxon>Volvox</taxon>
    </lineage>
</organism>
<dbReference type="SMART" id="SM00054">
    <property type="entry name" value="EFh"/>
    <property type="match status" value="2"/>
</dbReference>
<feature type="region of interest" description="Disordered" evidence="1">
    <location>
        <begin position="938"/>
        <end position="959"/>
    </location>
</feature>
<dbReference type="SUPFAM" id="SSF47473">
    <property type="entry name" value="EF-hand"/>
    <property type="match status" value="1"/>
</dbReference>
<dbReference type="PROSITE" id="PS50222">
    <property type="entry name" value="EF_HAND_2"/>
    <property type="match status" value="1"/>
</dbReference>
<accession>A0A8J4FHD0</accession>
<gene>
    <name evidence="2" type="ORF">Vretifemale_4459</name>
</gene>
<proteinExistence type="predicted"/>
<dbReference type="InterPro" id="IPR013761">
    <property type="entry name" value="SAM/pointed_sf"/>
</dbReference>
<evidence type="ECO:0000313" key="2">
    <source>
        <dbReference type="EMBL" id="GIL74561.1"/>
    </source>
</evidence>
<dbReference type="InterPro" id="IPR011992">
    <property type="entry name" value="EF-hand-dom_pair"/>
</dbReference>
<sequence>MSEESQMADLLEAAEQGAEQPPSRWPEPIPDEWRKGRAANAEEWFQQQKEELHRQYHGAKQAVIDAATRATDEAEAKAAFEGTVQAMVREQQAYSRSVQQQLSVLRQQRLTANLEYEALRMPHFTPPRLLALITAREGGPTFVERLFNRALATTLMTALASSAPTVGDGASAGSTGEAVWCEMGQSRVSMQDPPLARAEALERCRMAIVVLSPALLNSSQWALERRILTARLTAPPGTWPGAPLSAVLFVRLHVPPPASVGAAAAAAVAGMGRKAAAAAAAATAAAAAPDPHPPDPLILPDPVPGYPVQSYPVHVIDMTVPLPKDPLQEGAAAGTALAQAVRAAVAFVLQEASRSGALAAAGLRLLPDPPPVHLHPAHIHQQPEQLLLASLSSTGGASGDATLAATLASMSSLTLGATLAGAGGSSSSLATQILASPANAAVAPGAAATAAHMLPQAYSLRAVEDWTMYDTAVWLSSLGRSLARWVGGFLALAVDGPLLVVADDTDLQAACGVAADKAVAVIRQAIESSKRRSVPLPPWRALLPQPDCPASPLPPEAAVMPLPQRAALLADIFTYYDQDHSGDLNLTELDRLVQACGLRLGAVRLKDVLDDYDDDADGRLNAREAERLLEDVWRLVMAQQDLAAWTPSESAAALRDAIDLEWPLETPRATPDGEKAAARTAAARKAAAAAAAAAAAVSGNADRRESVSAGSEAASINILGSPAASIPSTGDGGSAVRKTSPAPFGMPARSISGRSRAPGSPRLVEGEDETGAKVRLVDRTASMSLTGGGGASLIGDGDESVASFTWGLPPRAAPGLSLSLKVAVPKVHSDAGSSVDSALAPWAGAVTPRVRTGKGMLSPEEMAARDVDVQRLLRRERTEGELRESLFRLLDGLDLKRLGRVDLQLLRASLAATAPLNQLTPLHTQLLSDLADAQSQLSTEKAASGGGRGSGLATNGHRRSLVSGPLGEGLVGLEVPVQPYISTAVPAVSSAQEALLQVVYGERGMSAMLRQLYRQTTGPDDPLELLTRGPRVRPDAAEAALESLLEVQGVKPTALLRAVLLPGHQLPPKEDEELLQTKGEDDEAAATAACGSVTPLSLHSARRYPQSWASATAHVVHVYQVLLQRCK</sequence>
<dbReference type="InterPro" id="IPR001660">
    <property type="entry name" value="SAM"/>
</dbReference>
<name>A0A8J4FHD0_9CHLO</name>
<dbReference type="AlphaFoldDB" id="A0A8J4FHD0"/>
<feature type="region of interest" description="Disordered" evidence="1">
    <location>
        <begin position="721"/>
        <end position="770"/>
    </location>
</feature>
<protein>
    <submittedName>
        <fullName evidence="2">Uncharacterized protein</fullName>
    </submittedName>
</protein>
<dbReference type="OrthoDB" id="539894at2759"/>
<dbReference type="GO" id="GO:0005509">
    <property type="term" value="F:calcium ion binding"/>
    <property type="evidence" value="ECO:0007669"/>
    <property type="project" value="InterPro"/>
</dbReference>